<dbReference type="EMBL" id="JBBHLL010000001">
    <property type="protein sequence ID" value="KAK7835854.1"/>
    <property type="molecule type" value="Genomic_DNA"/>
</dbReference>
<evidence type="ECO:0000313" key="2">
    <source>
        <dbReference type="EMBL" id="KAK7835854.1"/>
    </source>
</evidence>
<feature type="compositionally biased region" description="Polar residues" evidence="1">
    <location>
        <begin position="1"/>
        <end position="12"/>
    </location>
</feature>
<evidence type="ECO:0000313" key="3">
    <source>
        <dbReference type="Proteomes" id="UP001488838"/>
    </source>
</evidence>
<feature type="region of interest" description="Disordered" evidence="1">
    <location>
        <begin position="1"/>
        <end position="27"/>
    </location>
</feature>
<gene>
    <name evidence="2" type="ORF">U0070_003945</name>
</gene>
<name>A0AAW0KA23_MYOGA</name>
<keyword evidence="3" id="KW-1185">Reference proteome</keyword>
<protein>
    <submittedName>
        <fullName evidence="2">Uncharacterized protein</fullName>
    </submittedName>
</protein>
<sequence>AESDQGLSSLPEKTNPMVPASGESQYASTQSMSLAEYGSRRNRLLTGLPLTIWSLSSGSPAGSVAVCTAFDRHSSPISWSPHSPEMPSACSVMVLHRVVGVLSGRSLDVQSSLFFDGIAQHGFDSQFLYQLVKSSSEAVLVGNEEDVQEPVRHAATGCHQDCG</sequence>
<accession>A0AAW0KA23</accession>
<organism evidence="2 3">
    <name type="scientific">Myodes glareolus</name>
    <name type="common">Bank vole</name>
    <name type="synonym">Clethrionomys glareolus</name>
    <dbReference type="NCBI Taxonomy" id="447135"/>
    <lineage>
        <taxon>Eukaryota</taxon>
        <taxon>Metazoa</taxon>
        <taxon>Chordata</taxon>
        <taxon>Craniata</taxon>
        <taxon>Vertebrata</taxon>
        <taxon>Euteleostomi</taxon>
        <taxon>Mammalia</taxon>
        <taxon>Eutheria</taxon>
        <taxon>Euarchontoglires</taxon>
        <taxon>Glires</taxon>
        <taxon>Rodentia</taxon>
        <taxon>Myomorpha</taxon>
        <taxon>Muroidea</taxon>
        <taxon>Cricetidae</taxon>
        <taxon>Arvicolinae</taxon>
        <taxon>Myodes</taxon>
    </lineage>
</organism>
<dbReference type="Proteomes" id="UP001488838">
    <property type="component" value="Unassembled WGS sequence"/>
</dbReference>
<proteinExistence type="predicted"/>
<dbReference type="AlphaFoldDB" id="A0AAW0KA23"/>
<comment type="caution">
    <text evidence="2">The sequence shown here is derived from an EMBL/GenBank/DDBJ whole genome shotgun (WGS) entry which is preliminary data.</text>
</comment>
<evidence type="ECO:0000256" key="1">
    <source>
        <dbReference type="SAM" id="MobiDB-lite"/>
    </source>
</evidence>
<reference evidence="2 3" key="1">
    <citation type="journal article" date="2023" name="bioRxiv">
        <title>Conserved and derived expression patterns and positive selection on dental genes reveal complex evolutionary context of ever-growing rodent molars.</title>
        <authorList>
            <person name="Calamari Z.T."/>
            <person name="Song A."/>
            <person name="Cohen E."/>
            <person name="Akter M."/>
            <person name="Roy R.D."/>
            <person name="Hallikas O."/>
            <person name="Christensen M.M."/>
            <person name="Li P."/>
            <person name="Marangoni P."/>
            <person name="Jernvall J."/>
            <person name="Klein O.D."/>
        </authorList>
    </citation>
    <scope>NUCLEOTIDE SEQUENCE [LARGE SCALE GENOMIC DNA]</scope>
    <source>
        <strain evidence="2">V071</strain>
    </source>
</reference>
<feature type="non-terminal residue" evidence="2">
    <location>
        <position position="1"/>
    </location>
</feature>